<keyword evidence="10" id="KW-1185">Reference proteome</keyword>
<dbReference type="InterPro" id="IPR011701">
    <property type="entry name" value="MFS"/>
</dbReference>
<feature type="transmembrane region" description="Helical" evidence="7">
    <location>
        <begin position="362"/>
        <end position="380"/>
    </location>
</feature>
<feature type="transmembrane region" description="Helical" evidence="7">
    <location>
        <begin position="128"/>
        <end position="146"/>
    </location>
</feature>
<dbReference type="InterPro" id="IPR020846">
    <property type="entry name" value="MFS_dom"/>
</dbReference>
<feature type="region of interest" description="Disordered" evidence="6">
    <location>
        <begin position="1"/>
        <end position="47"/>
    </location>
</feature>
<dbReference type="AlphaFoldDB" id="A0AA38REF9"/>
<feature type="transmembrane region" description="Helical" evidence="7">
    <location>
        <begin position="293"/>
        <end position="320"/>
    </location>
</feature>
<feature type="transmembrane region" description="Helical" evidence="7">
    <location>
        <begin position="419"/>
        <end position="438"/>
    </location>
</feature>
<feature type="transmembrane region" description="Helical" evidence="7">
    <location>
        <begin position="221"/>
        <end position="241"/>
    </location>
</feature>
<evidence type="ECO:0000313" key="9">
    <source>
        <dbReference type="EMBL" id="KAJ9144212.1"/>
    </source>
</evidence>
<organism evidence="9 10">
    <name type="scientific">Pleurostoma richardsiae</name>
    <dbReference type="NCBI Taxonomy" id="41990"/>
    <lineage>
        <taxon>Eukaryota</taxon>
        <taxon>Fungi</taxon>
        <taxon>Dikarya</taxon>
        <taxon>Ascomycota</taxon>
        <taxon>Pezizomycotina</taxon>
        <taxon>Sordariomycetes</taxon>
        <taxon>Sordariomycetidae</taxon>
        <taxon>Calosphaeriales</taxon>
        <taxon>Pleurostomataceae</taxon>
        <taxon>Pleurostoma</taxon>
    </lineage>
</organism>
<reference evidence="9" key="1">
    <citation type="submission" date="2022-07" db="EMBL/GenBank/DDBJ databases">
        <title>Fungi with potential for degradation of polypropylene.</title>
        <authorList>
            <person name="Gostincar C."/>
        </authorList>
    </citation>
    <scope>NUCLEOTIDE SEQUENCE</scope>
    <source>
        <strain evidence="9">EXF-13308</strain>
    </source>
</reference>
<feature type="domain" description="Major facilitator superfamily (MFS) profile" evidence="8">
    <location>
        <begin position="61"/>
        <end position="475"/>
    </location>
</feature>
<feature type="transmembrane region" description="Helical" evidence="7">
    <location>
        <begin position="450"/>
        <end position="471"/>
    </location>
</feature>
<feature type="transmembrane region" description="Helical" evidence="7">
    <location>
        <begin position="188"/>
        <end position="209"/>
    </location>
</feature>
<comment type="subcellular location">
    <subcellularLocation>
        <location evidence="1">Membrane</location>
        <topology evidence="1">Multi-pass membrane protein</topology>
    </subcellularLocation>
</comment>
<feature type="transmembrane region" description="Helical" evidence="7">
    <location>
        <begin position="386"/>
        <end position="407"/>
    </location>
</feature>
<feature type="transmembrane region" description="Helical" evidence="7">
    <location>
        <begin position="57"/>
        <end position="74"/>
    </location>
</feature>
<evidence type="ECO:0000256" key="5">
    <source>
        <dbReference type="ARBA" id="ARBA00023136"/>
    </source>
</evidence>
<dbReference type="Gene3D" id="1.20.1250.20">
    <property type="entry name" value="MFS general substrate transporter like domains"/>
    <property type="match status" value="2"/>
</dbReference>
<dbReference type="PANTHER" id="PTHR43791:SF21">
    <property type="entry name" value="MAJOR FACILITATOR SUPERFAMILY (MFS) PROFILE DOMAIN-CONTAINING PROTEIN"/>
    <property type="match status" value="1"/>
</dbReference>
<feature type="transmembrane region" description="Helical" evidence="7">
    <location>
        <begin position="98"/>
        <end position="116"/>
    </location>
</feature>
<evidence type="ECO:0000259" key="8">
    <source>
        <dbReference type="PROSITE" id="PS50850"/>
    </source>
</evidence>
<keyword evidence="5 7" id="KW-0472">Membrane</keyword>
<dbReference type="Proteomes" id="UP001174694">
    <property type="component" value="Unassembled WGS sequence"/>
</dbReference>
<dbReference type="SUPFAM" id="SSF103473">
    <property type="entry name" value="MFS general substrate transporter"/>
    <property type="match status" value="1"/>
</dbReference>
<evidence type="ECO:0000256" key="6">
    <source>
        <dbReference type="SAM" id="MobiDB-lite"/>
    </source>
</evidence>
<proteinExistence type="predicted"/>
<dbReference type="PANTHER" id="PTHR43791">
    <property type="entry name" value="PERMEASE-RELATED"/>
    <property type="match status" value="1"/>
</dbReference>
<sequence>MSHPARCDEPPTLTDVLAAGPPAKRGARDEHVESTAPAEYAESKEERARHRRVNRRIDIALLPLLSFLYLFNGLDRGNVGNAQTQGFMNDIGAAPEDLNFAVAIFFVTFVTFQPFSAAVGRWLGPKHWIPLLMFSWGMVTIGQAFVSGRGSLIATRLLIGAFEAGFYATAVSYLSYFYRRYDLAVRLALFYGQYAIAGAFSGTIAYGVFQLRGCALENWQYLFIIEGSATCLMAIVGWMWLPSGPETAWFLSRDDRIFAADRIRRDSEPYVGGDSTPEERLTRRDIVETVRDWKLWCMLLFNMCASVPSQAFSVFLPLVVQGMGFSSLDANLMSVPPYIIGALGLYLFALSSDRRRDRGFHIVGGILIAIVGLIIVVAVRNNRARYVGLCIFLFGTYVPPPLTMVWLAGNTPAPGKRSLVLGVNGWGNLAGVIGSQLYRPEYSPRYMLPFYTTLGIMIVALLGYLANRFLLRYANTKKLHALSLMSREEVESERVDTVRYADKKRTFIYGL</sequence>
<dbReference type="InterPro" id="IPR036259">
    <property type="entry name" value="MFS_trans_sf"/>
</dbReference>
<dbReference type="PROSITE" id="PS50850">
    <property type="entry name" value="MFS"/>
    <property type="match status" value="1"/>
</dbReference>
<gene>
    <name evidence="9" type="ORF">NKR23_g6088</name>
</gene>
<dbReference type="GO" id="GO:0022857">
    <property type="term" value="F:transmembrane transporter activity"/>
    <property type="evidence" value="ECO:0007669"/>
    <property type="project" value="InterPro"/>
</dbReference>
<comment type="caution">
    <text evidence="9">The sequence shown here is derived from an EMBL/GenBank/DDBJ whole genome shotgun (WGS) entry which is preliminary data.</text>
</comment>
<evidence type="ECO:0000256" key="7">
    <source>
        <dbReference type="SAM" id="Phobius"/>
    </source>
</evidence>
<keyword evidence="4 7" id="KW-1133">Transmembrane helix</keyword>
<keyword evidence="3 7" id="KW-0812">Transmembrane</keyword>
<dbReference type="Pfam" id="PF07690">
    <property type="entry name" value="MFS_1"/>
    <property type="match status" value="1"/>
</dbReference>
<dbReference type="FunFam" id="1.20.1250.20:FF:000018">
    <property type="entry name" value="MFS transporter permease"/>
    <property type="match status" value="1"/>
</dbReference>
<evidence type="ECO:0000256" key="4">
    <source>
        <dbReference type="ARBA" id="ARBA00022989"/>
    </source>
</evidence>
<evidence type="ECO:0000313" key="10">
    <source>
        <dbReference type="Proteomes" id="UP001174694"/>
    </source>
</evidence>
<evidence type="ECO:0000256" key="3">
    <source>
        <dbReference type="ARBA" id="ARBA00022692"/>
    </source>
</evidence>
<evidence type="ECO:0000256" key="2">
    <source>
        <dbReference type="ARBA" id="ARBA00022448"/>
    </source>
</evidence>
<keyword evidence="2" id="KW-0813">Transport</keyword>
<feature type="transmembrane region" description="Helical" evidence="7">
    <location>
        <begin position="332"/>
        <end position="350"/>
    </location>
</feature>
<dbReference type="EMBL" id="JANBVO010000017">
    <property type="protein sequence ID" value="KAJ9144212.1"/>
    <property type="molecule type" value="Genomic_DNA"/>
</dbReference>
<feature type="transmembrane region" description="Helical" evidence="7">
    <location>
        <begin position="152"/>
        <end position="176"/>
    </location>
</feature>
<protein>
    <submittedName>
        <fullName evidence="9">Nicotinamide mononucleotide permease</fullName>
    </submittedName>
</protein>
<dbReference type="FunFam" id="1.20.1250.20:FF:000013">
    <property type="entry name" value="MFS general substrate transporter"/>
    <property type="match status" value="1"/>
</dbReference>
<accession>A0AA38REF9</accession>
<evidence type="ECO:0000256" key="1">
    <source>
        <dbReference type="ARBA" id="ARBA00004141"/>
    </source>
</evidence>
<dbReference type="GO" id="GO:0016020">
    <property type="term" value="C:membrane"/>
    <property type="evidence" value="ECO:0007669"/>
    <property type="project" value="UniProtKB-SubCell"/>
</dbReference>
<name>A0AA38REF9_9PEZI</name>